<dbReference type="Proteomes" id="UP000002634">
    <property type="component" value="Chromosome"/>
</dbReference>
<protein>
    <submittedName>
        <fullName evidence="1">Uncharacterized protein</fullName>
    </submittedName>
</protein>
<dbReference type="KEGG" id="etr:ETAE_3376"/>
<proteinExistence type="predicted"/>
<dbReference type="EMBL" id="CP001135">
    <property type="protein sequence ID" value="ACY86207.1"/>
    <property type="molecule type" value="Genomic_DNA"/>
</dbReference>
<sequence>MFIGMYDKSFNPGRSRLLAPVLREVFRSKSYKNRTLFYFY</sequence>
<organism evidence="1 2">
    <name type="scientific">Edwardsiella piscicida</name>
    <dbReference type="NCBI Taxonomy" id="1263550"/>
    <lineage>
        <taxon>Bacteria</taxon>
        <taxon>Pseudomonadati</taxon>
        <taxon>Pseudomonadota</taxon>
        <taxon>Gammaproteobacteria</taxon>
        <taxon>Enterobacterales</taxon>
        <taxon>Hafniaceae</taxon>
        <taxon>Edwardsiella</taxon>
    </lineage>
</organism>
<evidence type="ECO:0000313" key="2">
    <source>
        <dbReference type="Proteomes" id="UP000002634"/>
    </source>
</evidence>
<evidence type="ECO:0000313" key="1">
    <source>
        <dbReference type="EMBL" id="ACY86207.1"/>
    </source>
</evidence>
<keyword evidence="2" id="KW-1185">Reference proteome</keyword>
<gene>
    <name evidence="1" type="ordered locus">ETAE_3376</name>
</gene>
<reference evidence="1 2" key="1">
    <citation type="journal article" date="2009" name="PLoS ONE">
        <title>Genome sequence of the versatile fish pathogen Edwardsiella tarda provides insights into its adaptation to broad host ranges and intracellular niches.</title>
        <authorList>
            <person name="Wang Q."/>
            <person name="Yang M."/>
            <person name="Xiao J."/>
            <person name="Wu H."/>
            <person name="Wang X."/>
            <person name="Lv Y."/>
            <person name="Xu L."/>
            <person name="Zheng H."/>
            <person name="Wang S."/>
            <person name="Zhao G."/>
            <person name="Liu Q."/>
            <person name="Zhang Y."/>
        </authorList>
    </citation>
    <scope>NUCLEOTIDE SEQUENCE [LARGE SCALE GENOMIC DNA]</scope>
    <source>
        <strain evidence="2">EIB202 / CCTCC M208068</strain>
    </source>
</reference>
<dbReference type="AlphaFoldDB" id="A0AAU8PRM4"/>
<accession>A0AAU8PRM4</accession>
<name>A0AAU8PRM4_EDWPI</name>